<organism evidence="1 2">
    <name type="scientific">Spiromyces aspiralis</name>
    <dbReference type="NCBI Taxonomy" id="68401"/>
    <lineage>
        <taxon>Eukaryota</taxon>
        <taxon>Fungi</taxon>
        <taxon>Fungi incertae sedis</taxon>
        <taxon>Zoopagomycota</taxon>
        <taxon>Kickxellomycotina</taxon>
        <taxon>Kickxellomycetes</taxon>
        <taxon>Kickxellales</taxon>
        <taxon>Kickxellaceae</taxon>
        <taxon>Spiromyces</taxon>
    </lineage>
</organism>
<reference evidence="1" key="1">
    <citation type="submission" date="2022-06" db="EMBL/GenBank/DDBJ databases">
        <title>Phylogenomic reconstructions and comparative analyses of Kickxellomycotina fungi.</title>
        <authorList>
            <person name="Reynolds N.K."/>
            <person name="Stajich J.E."/>
            <person name="Barry K."/>
            <person name="Grigoriev I.V."/>
            <person name="Crous P."/>
            <person name="Smith M.E."/>
        </authorList>
    </citation>
    <scope>NUCLEOTIDE SEQUENCE</scope>
    <source>
        <strain evidence="1">RSA 2271</strain>
    </source>
</reference>
<keyword evidence="2" id="KW-1185">Reference proteome</keyword>
<name>A0ACC1HA01_9FUNG</name>
<evidence type="ECO:0000313" key="1">
    <source>
        <dbReference type="EMBL" id="KAJ1672365.1"/>
    </source>
</evidence>
<accession>A0ACC1HA01</accession>
<evidence type="ECO:0000313" key="2">
    <source>
        <dbReference type="Proteomes" id="UP001145114"/>
    </source>
</evidence>
<protein>
    <submittedName>
        <fullName evidence="1">Uncharacterized protein</fullName>
    </submittedName>
</protein>
<dbReference type="EMBL" id="JAMZIH010008410">
    <property type="protein sequence ID" value="KAJ1672365.1"/>
    <property type="molecule type" value="Genomic_DNA"/>
</dbReference>
<proteinExistence type="predicted"/>
<dbReference type="Proteomes" id="UP001145114">
    <property type="component" value="Unassembled WGS sequence"/>
</dbReference>
<feature type="non-terminal residue" evidence="1">
    <location>
        <position position="267"/>
    </location>
</feature>
<sequence>MCTNAISCLFILYQMIGPWILMSVIIVIPIRHFLIKGCCPRETKLRKHRKKAEDNHKIIVTDIIQGHAVVRLFGWNMLYLNHLELLGREGYSLLKQNSIWDGMIALVQNLTRLASGTLIVLAHAYISGSPITTNLLFKVPPLLTSVEKGFWILCTDAMDSARELKQFKMLREYLFTCAVLERTPLKAQPSPSADLDDSMKITGDAEFVWKVYIPKAKEHLDAEQAEIYFNQESPAPFAKAFVDRLPQDTVAPGATPVLRQINVVFPK</sequence>
<comment type="caution">
    <text evidence="1">The sequence shown here is derived from an EMBL/GenBank/DDBJ whole genome shotgun (WGS) entry which is preliminary data.</text>
</comment>
<gene>
    <name evidence="1" type="ORF">EV182_007222</name>
</gene>